<name>A0A6J7WUC0_9CAUD</name>
<evidence type="ECO:0000313" key="1">
    <source>
        <dbReference type="EMBL" id="CAB5221566.1"/>
    </source>
</evidence>
<accession>A0A6J7WUC0</accession>
<sequence length="320" mass="35073">MTVNISSLETVIQSKMDALTSASDSKEVIYLAKALESLDNGTLTSVALYASLPSASISTGRVVYVADTQRIYYSNGSSWITLSTAQNPNFSISSLGIEYLDTEDYATLTEGVTLSEDWDLITSAVDSSVDNFQLSLVNKGTVGDIYIDPTYYTFTVYDGVTRAGVKHLAATRNNLDFDNMQANLQGVCHLIKNTHTTIPLGTATAIPFQVARILDTRMGTFSGGYFVSNYEGWYEVLVSAWTDSNVYLYLGGSNSPIDNYSASPPENIVVMNRVVYLQKYETLRLIGVCDGIGQTVDRTVYGYDYNAPNLTQMTIKFLGK</sequence>
<proteinExistence type="predicted"/>
<reference evidence="1" key="1">
    <citation type="submission" date="2020-05" db="EMBL/GenBank/DDBJ databases">
        <authorList>
            <person name="Chiriac C."/>
            <person name="Salcher M."/>
            <person name="Ghai R."/>
            <person name="Kavagutti S V."/>
        </authorList>
    </citation>
    <scope>NUCLEOTIDE SEQUENCE</scope>
</reference>
<dbReference type="EMBL" id="LR798293">
    <property type="protein sequence ID" value="CAB5221566.1"/>
    <property type="molecule type" value="Genomic_DNA"/>
</dbReference>
<organism evidence="1">
    <name type="scientific">uncultured Caudovirales phage</name>
    <dbReference type="NCBI Taxonomy" id="2100421"/>
    <lineage>
        <taxon>Viruses</taxon>
        <taxon>Duplodnaviria</taxon>
        <taxon>Heunggongvirae</taxon>
        <taxon>Uroviricota</taxon>
        <taxon>Caudoviricetes</taxon>
        <taxon>Peduoviridae</taxon>
        <taxon>Maltschvirus</taxon>
        <taxon>Maltschvirus maltsch</taxon>
    </lineage>
</organism>
<gene>
    <name evidence="1" type="ORF">UFOVP240_197</name>
</gene>
<protein>
    <submittedName>
        <fullName evidence="1">Uncharacterized protein</fullName>
    </submittedName>
</protein>